<feature type="transmembrane region" description="Helical" evidence="9">
    <location>
        <begin position="489"/>
        <end position="510"/>
    </location>
</feature>
<evidence type="ECO:0000256" key="8">
    <source>
        <dbReference type="SAM" id="MobiDB-lite"/>
    </source>
</evidence>
<keyword evidence="6 9" id="KW-0472">Membrane</keyword>
<evidence type="ECO:0000256" key="7">
    <source>
        <dbReference type="RuleBase" id="RU003346"/>
    </source>
</evidence>
<evidence type="ECO:0000313" key="12">
    <source>
        <dbReference type="Proteomes" id="UP000070700"/>
    </source>
</evidence>
<dbReference type="KEGG" id="psco:LY89DRAFT_706815"/>
<evidence type="ECO:0000256" key="6">
    <source>
        <dbReference type="ARBA" id="ARBA00023136"/>
    </source>
</evidence>
<dbReference type="FunFam" id="1.20.1250.20:FF:000100">
    <property type="entry name" value="MFS sugar transporter, putative"/>
    <property type="match status" value="1"/>
</dbReference>
<feature type="transmembrane region" description="Helical" evidence="9">
    <location>
        <begin position="522"/>
        <end position="541"/>
    </location>
</feature>
<keyword evidence="5 9" id="KW-1133">Transmembrane helix</keyword>
<evidence type="ECO:0000256" key="3">
    <source>
        <dbReference type="ARBA" id="ARBA00022448"/>
    </source>
</evidence>
<feature type="compositionally biased region" description="Polar residues" evidence="8">
    <location>
        <begin position="600"/>
        <end position="614"/>
    </location>
</feature>
<feature type="transmembrane region" description="Helical" evidence="9">
    <location>
        <begin position="142"/>
        <end position="164"/>
    </location>
</feature>
<dbReference type="PANTHER" id="PTHR48020">
    <property type="entry name" value="PROTON MYO-INOSITOL COTRANSPORTER"/>
    <property type="match status" value="1"/>
</dbReference>
<dbReference type="Pfam" id="PF00083">
    <property type="entry name" value="Sugar_tr"/>
    <property type="match status" value="1"/>
</dbReference>
<dbReference type="GO" id="GO:0015798">
    <property type="term" value="P:myo-inositol transport"/>
    <property type="evidence" value="ECO:0007669"/>
    <property type="project" value="UniProtKB-ARBA"/>
</dbReference>
<dbReference type="PANTHER" id="PTHR48020:SF25">
    <property type="entry name" value="SUGAR TRANSPORTER, PUTATIVE (AFU_ORTHOLOGUE AFUA_7G05830)-RELATED"/>
    <property type="match status" value="1"/>
</dbReference>
<dbReference type="EMBL" id="KQ947413">
    <property type="protein sequence ID" value="KUJ18295.1"/>
    <property type="molecule type" value="Genomic_DNA"/>
</dbReference>
<evidence type="ECO:0000256" key="5">
    <source>
        <dbReference type="ARBA" id="ARBA00022989"/>
    </source>
</evidence>
<evidence type="ECO:0000256" key="1">
    <source>
        <dbReference type="ARBA" id="ARBA00004141"/>
    </source>
</evidence>
<feature type="transmembrane region" description="Helical" evidence="9">
    <location>
        <begin position="233"/>
        <end position="251"/>
    </location>
</feature>
<evidence type="ECO:0000256" key="9">
    <source>
        <dbReference type="SAM" id="Phobius"/>
    </source>
</evidence>
<comment type="subcellular location">
    <subcellularLocation>
        <location evidence="1">Membrane</location>
        <topology evidence="1">Multi-pass membrane protein</topology>
    </subcellularLocation>
</comment>
<protein>
    <submittedName>
        <fullName evidence="11">Sugar porter family MFS transporter</fullName>
    </submittedName>
</protein>
<dbReference type="RefSeq" id="XP_018072650.1">
    <property type="nucleotide sequence ID" value="XM_018217552.1"/>
</dbReference>
<evidence type="ECO:0000256" key="4">
    <source>
        <dbReference type="ARBA" id="ARBA00022692"/>
    </source>
</evidence>
<keyword evidence="12" id="KW-1185">Reference proteome</keyword>
<feature type="transmembrane region" description="Helical" evidence="9">
    <location>
        <begin position="451"/>
        <end position="468"/>
    </location>
</feature>
<dbReference type="GO" id="GO:0016020">
    <property type="term" value="C:membrane"/>
    <property type="evidence" value="ECO:0007669"/>
    <property type="project" value="UniProtKB-SubCell"/>
</dbReference>
<dbReference type="PRINTS" id="PR00171">
    <property type="entry name" value="SUGRTRNSPORT"/>
</dbReference>
<feature type="transmembrane region" description="Helical" evidence="9">
    <location>
        <begin position="271"/>
        <end position="290"/>
    </location>
</feature>
<name>A0A194XDN6_MOLSC</name>
<dbReference type="AlphaFoldDB" id="A0A194XDN6"/>
<feature type="transmembrane region" description="Helical" evidence="9">
    <location>
        <begin position="392"/>
        <end position="416"/>
    </location>
</feature>
<feature type="transmembrane region" description="Helical" evidence="9">
    <location>
        <begin position="176"/>
        <end position="194"/>
    </location>
</feature>
<evidence type="ECO:0000259" key="10">
    <source>
        <dbReference type="PROSITE" id="PS50850"/>
    </source>
</evidence>
<feature type="domain" description="Major facilitator superfamily (MFS) profile" evidence="10">
    <location>
        <begin position="101"/>
        <end position="545"/>
    </location>
</feature>
<accession>A0A194XDN6</accession>
<dbReference type="GeneID" id="28827278"/>
<dbReference type="Proteomes" id="UP000070700">
    <property type="component" value="Unassembled WGS sequence"/>
</dbReference>
<dbReference type="InterPro" id="IPR003663">
    <property type="entry name" value="Sugar/inositol_transpt"/>
</dbReference>
<organism evidence="11 12">
    <name type="scientific">Mollisia scopiformis</name>
    <name type="common">Conifer needle endophyte fungus</name>
    <name type="synonym">Phialocephala scopiformis</name>
    <dbReference type="NCBI Taxonomy" id="149040"/>
    <lineage>
        <taxon>Eukaryota</taxon>
        <taxon>Fungi</taxon>
        <taxon>Dikarya</taxon>
        <taxon>Ascomycota</taxon>
        <taxon>Pezizomycotina</taxon>
        <taxon>Leotiomycetes</taxon>
        <taxon>Helotiales</taxon>
        <taxon>Mollisiaceae</taxon>
        <taxon>Mollisia</taxon>
    </lineage>
</organism>
<dbReference type="NCBIfam" id="TIGR00879">
    <property type="entry name" value="SP"/>
    <property type="match status" value="1"/>
</dbReference>
<dbReference type="PROSITE" id="PS50850">
    <property type="entry name" value="MFS"/>
    <property type="match status" value="1"/>
</dbReference>
<dbReference type="InterPro" id="IPR036259">
    <property type="entry name" value="MFS_trans_sf"/>
</dbReference>
<proteinExistence type="inferred from homology"/>
<sequence>MVDKSEMAEKPNDRTRANVNAKIANPLAGLSRDKLAEMGEAYVREHQIGDEEDIRAFQLGAILAQDPNRYADVDGLTAEELAVLEKEISHKWSQPKLLYLVIVLCSVCAAVQGMDETVVNGAQIFYSQQFGIGDKNSSRDSWLLGLVNSAPYLCCAFIGCWLTVPLNNWFGRRGTVFITCIISALACIWQALAGTWWHMFIARFALGFGIGPKSATVPIYAAECSPPQIRGALVMQWQMWTAFGIFVGYAADLAFYGVSDRPGITGLNWRLMMGSACLPAIIVICFVFLCPESPRWYMSKERHAKAYKSMCILRYNKVQAARDIFYMYTLLQAEKESVVLGGNKLKEMFTVPRNRRAMQASEIVMFMQQFCGVNVIAYYSSQIFLDANLSEFSALGASLGWGIINFLFAIPAVYTIDTFGRRNLLLTTFPLMSACLFFTGFSFWIPSSSKAQIACVSLGLYLFGIVYSPGEGPVPFTYSAEAYPLYIRGLGMSLATATTWFFNFVLSVTWPSLLKAFKPQGAFAWYAVWNLIGFLGVLFFVPETKGKTLEELDQVFGVRTRDHAAYGGRQFIYFFRRYLLRQNVEPEQLYEKESVEHHPTSFSQEKQPDQTARV</sequence>
<feature type="transmembrane region" description="Helical" evidence="9">
    <location>
        <begin position="423"/>
        <end position="445"/>
    </location>
</feature>
<dbReference type="Gene3D" id="1.20.1250.20">
    <property type="entry name" value="MFS general substrate transporter like domains"/>
    <property type="match status" value="1"/>
</dbReference>
<reference evidence="11 12" key="1">
    <citation type="submission" date="2015-10" db="EMBL/GenBank/DDBJ databases">
        <title>Full genome of DAOMC 229536 Phialocephala scopiformis, a fungal endophyte of spruce producing the potent anti-insectan compound rugulosin.</title>
        <authorList>
            <consortium name="DOE Joint Genome Institute"/>
            <person name="Walker A.K."/>
            <person name="Frasz S.L."/>
            <person name="Seifert K.A."/>
            <person name="Miller J.D."/>
            <person name="Mondo S.J."/>
            <person name="Labutti K."/>
            <person name="Lipzen A."/>
            <person name="Dockter R."/>
            <person name="Kennedy M."/>
            <person name="Grigoriev I.V."/>
            <person name="Spatafora J.W."/>
        </authorList>
    </citation>
    <scope>NUCLEOTIDE SEQUENCE [LARGE SCALE GENOMIC DNA]</scope>
    <source>
        <strain evidence="11 12">CBS 120377</strain>
    </source>
</reference>
<dbReference type="SUPFAM" id="SSF103473">
    <property type="entry name" value="MFS general substrate transporter"/>
    <property type="match status" value="1"/>
</dbReference>
<dbReference type="GO" id="GO:0015791">
    <property type="term" value="P:polyol transmembrane transport"/>
    <property type="evidence" value="ECO:0007669"/>
    <property type="project" value="UniProtKB-ARBA"/>
</dbReference>
<evidence type="ECO:0000313" key="11">
    <source>
        <dbReference type="EMBL" id="KUJ18295.1"/>
    </source>
</evidence>
<comment type="similarity">
    <text evidence="2 7">Belongs to the major facilitator superfamily. Sugar transporter (TC 2.A.1.1) family.</text>
</comment>
<dbReference type="InterPro" id="IPR050814">
    <property type="entry name" value="Myo-inositol_Transporter"/>
</dbReference>
<dbReference type="GO" id="GO:0022857">
    <property type="term" value="F:transmembrane transporter activity"/>
    <property type="evidence" value="ECO:0007669"/>
    <property type="project" value="InterPro"/>
</dbReference>
<evidence type="ECO:0000256" key="2">
    <source>
        <dbReference type="ARBA" id="ARBA00010992"/>
    </source>
</evidence>
<feature type="transmembrane region" description="Helical" evidence="9">
    <location>
        <begin position="363"/>
        <end position="380"/>
    </location>
</feature>
<dbReference type="InParanoid" id="A0A194XDN6"/>
<dbReference type="OrthoDB" id="5290825at2759"/>
<dbReference type="InterPro" id="IPR020846">
    <property type="entry name" value="MFS_dom"/>
</dbReference>
<gene>
    <name evidence="11" type="ORF">LY89DRAFT_706815</name>
</gene>
<keyword evidence="3 7" id="KW-0813">Transport</keyword>
<feature type="region of interest" description="Disordered" evidence="8">
    <location>
        <begin position="592"/>
        <end position="614"/>
    </location>
</feature>
<dbReference type="InterPro" id="IPR005828">
    <property type="entry name" value="MFS_sugar_transport-like"/>
</dbReference>
<keyword evidence="4 9" id="KW-0812">Transmembrane</keyword>